<dbReference type="OrthoDB" id="7597097at2"/>
<reference evidence="3 4" key="1">
    <citation type="journal article" date="2011" name="Stand. Genomic Sci.">
        <title>Complete genome sequence of Treponema succinifaciens type strain (6091).</title>
        <authorList>
            <person name="Han C."/>
            <person name="Gronow S."/>
            <person name="Teshima H."/>
            <person name="Lapidus A."/>
            <person name="Nolan M."/>
            <person name="Lucas S."/>
            <person name="Hammon N."/>
            <person name="Deshpande S."/>
            <person name="Cheng J.F."/>
            <person name="Zeytun A."/>
            <person name="Tapia R."/>
            <person name="Goodwin L."/>
            <person name="Pitluck S."/>
            <person name="Liolios K."/>
            <person name="Pagani I."/>
            <person name="Ivanova N."/>
            <person name="Mavromatis K."/>
            <person name="Mikhailova N."/>
            <person name="Huntemann M."/>
            <person name="Pati A."/>
            <person name="Chen A."/>
            <person name="Palaniappan K."/>
            <person name="Land M."/>
            <person name="Hauser L."/>
            <person name="Brambilla E.M."/>
            <person name="Rohde M."/>
            <person name="Goker M."/>
            <person name="Woyke T."/>
            <person name="Bristow J."/>
            <person name="Eisen J.A."/>
            <person name="Markowitz V."/>
            <person name="Hugenholtz P."/>
            <person name="Kyrpides N.C."/>
            <person name="Klenk H.P."/>
            <person name="Detter J.C."/>
        </authorList>
    </citation>
    <scope>NUCLEOTIDE SEQUENCE [LARGE SCALE GENOMIC DNA]</scope>
    <source>
        <strain evidence="4">ATCC 33096 / DSM 2489 / 6091</strain>
    </source>
</reference>
<dbReference type="KEGG" id="tsu:Tresu_0126"/>
<dbReference type="HOGENOM" id="CLU_1209363_0_0_12"/>
<evidence type="ECO:0000259" key="2">
    <source>
        <dbReference type="Pfam" id="PF12773"/>
    </source>
</evidence>
<dbReference type="InterPro" id="IPR025874">
    <property type="entry name" value="DZR"/>
</dbReference>
<evidence type="ECO:0000256" key="1">
    <source>
        <dbReference type="SAM" id="Phobius"/>
    </source>
</evidence>
<reference evidence="4" key="2">
    <citation type="submission" date="2011-04" db="EMBL/GenBank/DDBJ databases">
        <title>The complete genome of chromosome of Treponema succinifaciens DSM 2489.</title>
        <authorList>
            <person name="Lucas S."/>
            <person name="Copeland A."/>
            <person name="Lapidus A."/>
            <person name="Bruce D."/>
            <person name="Goodwin L."/>
            <person name="Pitluck S."/>
            <person name="Peters L."/>
            <person name="Kyrpides N."/>
            <person name="Mavromatis K."/>
            <person name="Ivanova N."/>
            <person name="Ovchinnikova G."/>
            <person name="Teshima H."/>
            <person name="Detter J.C."/>
            <person name="Tapia R."/>
            <person name="Han C."/>
            <person name="Land M."/>
            <person name="Hauser L."/>
            <person name="Markowitz V."/>
            <person name="Cheng J.-F."/>
            <person name="Hugenholtz P."/>
            <person name="Woyke T."/>
            <person name="Wu D."/>
            <person name="Gronow S."/>
            <person name="Wellnitz S."/>
            <person name="Brambilla E."/>
            <person name="Klenk H.-P."/>
            <person name="Eisen J.A."/>
        </authorList>
    </citation>
    <scope>NUCLEOTIDE SEQUENCE [LARGE SCALE GENOMIC DNA]</scope>
    <source>
        <strain evidence="4">ATCC 33096 / DSM 2489 / 6091</strain>
    </source>
</reference>
<keyword evidence="1" id="KW-0812">Transmembrane</keyword>
<gene>
    <name evidence="3" type="ordered locus">Tresu_0126</name>
</gene>
<feature type="domain" description="DZANK-type" evidence="2">
    <location>
        <begin position="87"/>
        <end position="159"/>
    </location>
</feature>
<organism evidence="3 4">
    <name type="scientific">Treponema succinifaciens (strain ATCC 33096 / DSM 2489 / 6091)</name>
    <dbReference type="NCBI Taxonomy" id="869209"/>
    <lineage>
        <taxon>Bacteria</taxon>
        <taxon>Pseudomonadati</taxon>
        <taxon>Spirochaetota</taxon>
        <taxon>Spirochaetia</taxon>
        <taxon>Spirochaetales</taxon>
        <taxon>Treponemataceae</taxon>
        <taxon>Treponema</taxon>
    </lineage>
</organism>
<dbReference type="Proteomes" id="UP000006852">
    <property type="component" value="Chromosome"/>
</dbReference>
<dbReference type="STRING" id="869209.Tresu_0126"/>
<protein>
    <recommendedName>
        <fullName evidence="2">DZANK-type domain-containing protein</fullName>
    </recommendedName>
</protein>
<evidence type="ECO:0000313" key="3">
    <source>
        <dbReference type="EMBL" id="AEB13092.1"/>
    </source>
</evidence>
<dbReference type="EMBL" id="CP002631">
    <property type="protein sequence ID" value="AEB13092.1"/>
    <property type="molecule type" value="Genomic_DNA"/>
</dbReference>
<dbReference type="Pfam" id="PF12773">
    <property type="entry name" value="DZR"/>
    <property type="match status" value="1"/>
</dbReference>
<dbReference type="AlphaFoldDB" id="F2NUY8"/>
<feature type="transmembrane region" description="Helical" evidence="1">
    <location>
        <begin position="50"/>
        <end position="70"/>
    </location>
</feature>
<dbReference type="PROSITE" id="PS51257">
    <property type="entry name" value="PROKAR_LIPOPROTEIN"/>
    <property type="match status" value="1"/>
</dbReference>
<keyword evidence="1" id="KW-1133">Transmembrane helix</keyword>
<keyword evidence="4" id="KW-1185">Reference proteome</keyword>
<dbReference type="RefSeq" id="WP_013700403.1">
    <property type="nucleotide sequence ID" value="NC_015385.1"/>
</dbReference>
<proteinExistence type="predicted"/>
<name>F2NUY8_TRES6</name>
<evidence type="ECO:0000313" key="4">
    <source>
        <dbReference type="Proteomes" id="UP000006852"/>
    </source>
</evidence>
<feature type="transmembrane region" description="Helical" evidence="1">
    <location>
        <begin position="6"/>
        <end position="38"/>
    </location>
</feature>
<dbReference type="GeneID" id="302999815"/>
<sequence>MKALSISLMVLGFFGCFYFCNSYIFIFVYPITLLLLLIPAYIAQSKGRDFWSWFVYSWFFWGIALVHSIVMQENNTAKIRNREAKKCPFCFATIDTRASVCQYCGRQIYNNNIQNVTARYFNMNGDSASPVADNNNYWKCKKCGYEENSETSAFCEKCGAISESKKSVLKSFIERQLSTSTLPEITNCQNSYFNTDSLSWLKEIVPNVEDFTDINEYKENLKTVSQKYI</sequence>
<dbReference type="eggNOG" id="ENOG5032VV9">
    <property type="taxonomic scope" value="Bacteria"/>
</dbReference>
<accession>F2NUY8</accession>
<keyword evidence="1" id="KW-0472">Membrane</keyword>